<dbReference type="SUPFAM" id="SSF51735">
    <property type="entry name" value="NAD(P)-binding Rossmann-fold domains"/>
    <property type="match status" value="1"/>
</dbReference>
<name>A0A432M9F3_9GAMM</name>
<comment type="caution">
    <text evidence="2">The sequence shown here is derived from an EMBL/GenBank/DDBJ whole genome shotgun (WGS) entry which is preliminary data.</text>
</comment>
<evidence type="ECO:0000313" key="3">
    <source>
        <dbReference type="Proteomes" id="UP000274358"/>
    </source>
</evidence>
<dbReference type="CDD" id="cd05233">
    <property type="entry name" value="SDR_c"/>
    <property type="match status" value="1"/>
</dbReference>
<keyword evidence="3" id="KW-1185">Reference proteome</keyword>
<dbReference type="InterPro" id="IPR002347">
    <property type="entry name" value="SDR_fam"/>
</dbReference>
<protein>
    <submittedName>
        <fullName evidence="2">SDR family oxidoreductase</fullName>
    </submittedName>
</protein>
<dbReference type="PRINTS" id="PR00081">
    <property type="entry name" value="GDHRDH"/>
</dbReference>
<dbReference type="GO" id="GO:0016616">
    <property type="term" value="F:oxidoreductase activity, acting on the CH-OH group of donors, NAD or NADP as acceptor"/>
    <property type="evidence" value="ECO:0007669"/>
    <property type="project" value="TreeGrafter"/>
</dbReference>
<accession>A0A432M9F3</accession>
<gene>
    <name evidence="2" type="ORF">EKH80_03355</name>
</gene>
<dbReference type="RefSeq" id="WP_126683313.1">
    <property type="nucleotide sequence ID" value="NZ_RYYV01000002.1"/>
</dbReference>
<dbReference type="AlphaFoldDB" id="A0A432M9F3"/>
<dbReference type="Pfam" id="PF13561">
    <property type="entry name" value="adh_short_C2"/>
    <property type="match status" value="1"/>
</dbReference>
<sequence>MNHATDERENRTARRVVLVFGGSRSVDAAIVDRLAGEGFAVARVCIARRSRGHEQHSYNTASNEAVTIIEVDDTQGGWIPDVIARTVTQLGPPHAVVIHAGLLQFASSAAVKLDDLELRLGSHVHRVYEVIQRVATHMHDGGRIVTVAASATEWNGATAAVLSMARAAVAALVKGLALDLAARRIVVNNIQPGPIDTDMASEYAPHLDGRIPLGWVGKPHEIASLVAYLAGEASGSMTGASITIDGGFAL</sequence>
<dbReference type="Gene3D" id="3.40.50.720">
    <property type="entry name" value="NAD(P)-binding Rossmann-like Domain"/>
    <property type="match status" value="1"/>
</dbReference>
<evidence type="ECO:0000256" key="1">
    <source>
        <dbReference type="ARBA" id="ARBA00006484"/>
    </source>
</evidence>
<proteinExistence type="inferred from homology"/>
<evidence type="ECO:0000313" key="2">
    <source>
        <dbReference type="EMBL" id="RUL78854.1"/>
    </source>
</evidence>
<dbReference type="InterPro" id="IPR036291">
    <property type="entry name" value="NAD(P)-bd_dom_sf"/>
</dbReference>
<dbReference type="Proteomes" id="UP000274358">
    <property type="component" value="Unassembled WGS sequence"/>
</dbReference>
<dbReference type="PANTHER" id="PTHR42760">
    <property type="entry name" value="SHORT-CHAIN DEHYDROGENASES/REDUCTASES FAMILY MEMBER"/>
    <property type="match status" value="1"/>
</dbReference>
<organism evidence="2 3">
    <name type="scientific">Dyella choica</name>
    <dbReference type="NCBI Taxonomy" id="1927959"/>
    <lineage>
        <taxon>Bacteria</taxon>
        <taxon>Pseudomonadati</taxon>
        <taxon>Pseudomonadota</taxon>
        <taxon>Gammaproteobacteria</taxon>
        <taxon>Lysobacterales</taxon>
        <taxon>Rhodanobacteraceae</taxon>
        <taxon>Dyella</taxon>
    </lineage>
</organism>
<dbReference type="EMBL" id="RYYV01000002">
    <property type="protein sequence ID" value="RUL78854.1"/>
    <property type="molecule type" value="Genomic_DNA"/>
</dbReference>
<comment type="similarity">
    <text evidence="1">Belongs to the short-chain dehydrogenases/reductases (SDR) family.</text>
</comment>
<reference evidence="2 3" key="1">
    <citation type="submission" date="2018-12" db="EMBL/GenBank/DDBJ databases">
        <title>Dyella dinghuensis sp. nov. DHOA06 and Dyella choica sp. nov. 4M-K27, isolated from forest soil.</title>
        <authorList>
            <person name="Qiu L.-H."/>
            <person name="Gao Z.-H."/>
        </authorList>
    </citation>
    <scope>NUCLEOTIDE SEQUENCE [LARGE SCALE GENOMIC DNA]</scope>
    <source>
        <strain evidence="2 3">4M-K27</strain>
    </source>
</reference>
<dbReference type="OrthoDB" id="9803333at2"/>
<dbReference type="PANTHER" id="PTHR42760:SF50">
    <property type="entry name" value="SHORT-CHAIN DEHYDROGENASE-RELATED"/>
    <property type="match status" value="1"/>
</dbReference>